<dbReference type="Pfam" id="PF13377">
    <property type="entry name" value="Peripla_BP_3"/>
    <property type="match status" value="1"/>
</dbReference>
<dbReference type="Gene3D" id="1.10.260.40">
    <property type="entry name" value="lambda repressor-like DNA-binding domains"/>
    <property type="match status" value="1"/>
</dbReference>
<proteinExistence type="predicted"/>
<accession>A0ABU1YG36</accession>
<dbReference type="PANTHER" id="PTHR30146">
    <property type="entry name" value="LACI-RELATED TRANSCRIPTIONAL REPRESSOR"/>
    <property type="match status" value="1"/>
</dbReference>
<dbReference type="InterPro" id="IPR010982">
    <property type="entry name" value="Lambda_DNA-bd_dom_sf"/>
</dbReference>
<comment type="caution">
    <text evidence="6">The sequence shown here is derived from an EMBL/GenBank/DDBJ whole genome shotgun (WGS) entry which is preliminary data.</text>
</comment>
<dbReference type="Pfam" id="PF00356">
    <property type="entry name" value="LacI"/>
    <property type="match status" value="1"/>
</dbReference>
<dbReference type="RefSeq" id="WP_310260241.1">
    <property type="nucleotide sequence ID" value="NZ_JAVDXU010000001.1"/>
</dbReference>
<evidence type="ECO:0000256" key="2">
    <source>
        <dbReference type="ARBA" id="ARBA00023125"/>
    </source>
</evidence>
<dbReference type="PANTHER" id="PTHR30146:SF109">
    <property type="entry name" value="HTH-TYPE TRANSCRIPTIONAL REGULATOR GALS"/>
    <property type="match status" value="1"/>
</dbReference>
<dbReference type="Proteomes" id="UP001180453">
    <property type="component" value="Unassembled WGS sequence"/>
</dbReference>
<gene>
    <name evidence="6" type="ORF">J2X20_000439</name>
</gene>
<keyword evidence="2" id="KW-0238">DNA-binding</keyword>
<feature type="compositionally biased region" description="Polar residues" evidence="4">
    <location>
        <begin position="42"/>
        <end position="53"/>
    </location>
</feature>
<dbReference type="SMART" id="SM00354">
    <property type="entry name" value="HTH_LACI"/>
    <property type="match status" value="1"/>
</dbReference>
<dbReference type="CDD" id="cd06267">
    <property type="entry name" value="PBP1_LacI_sugar_binding-like"/>
    <property type="match status" value="1"/>
</dbReference>
<dbReference type="SUPFAM" id="SSF47413">
    <property type="entry name" value="lambda repressor-like DNA-binding domains"/>
    <property type="match status" value="1"/>
</dbReference>
<feature type="region of interest" description="Disordered" evidence="4">
    <location>
        <begin position="38"/>
        <end position="62"/>
    </location>
</feature>
<dbReference type="EMBL" id="JAVDXU010000001">
    <property type="protein sequence ID" value="MDR7267810.1"/>
    <property type="molecule type" value="Genomic_DNA"/>
</dbReference>
<dbReference type="PROSITE" id="PS50932">
    <property type="entry name" value="HTH_LACI_2"/>
    <property type="match status" value="1"/>
</dbReference>
<name>A0ABU1YG36_ROSSA</name>
<sequence length="410" mass="44489">MAGATNESLPQLRVAPVNLLAALLAGSPVLKCLARLPRHRSVSASTPKPSQPTKSRRPKLPTLADVAREAGVSDRAASSALKVGKGSARVSMETRERVLAAAKRLRYLPSAPALALSSQRSNAIGFVANIAYEDPNLYFQELFNGVVRGATEAQQTTCIFPLSSWDEAPQRIPALCDGRVDGLVVLAPNLEDDSTTWLPIHTPLVTIHAGRQLQAEVNVEADDEAGGFGIVCHMFELGYRHILCVGGPPHNKSADRRVAGFLRAHAENGVQLAFDHVIRTWFTVVDGRRVMEKWLQDHRGEPLPEAIFCGNDDIAFGCMEALEARGLNVPRDISIAGFDHTLLARTLRMATVRQPLLEMGRQAVTVLMQLIEAQRGGTPYEGPRNIVLPVEIVPGRTLAALPRNGPLTIF</sequence>
<dbReference type="SUPFAM" id="SSF53822">
    <property type="entry name" value="Periplasmic binding protein-like I"/>
    <property type="match status" value="1"/>
</dbReference>
<keyword evidence="1" id="KW-0805">Transcription regulation</keyword>
<evidence type="ECO:0000256" key="1">
    <source>
        <dbReference type="ARBA" id="ARBA00023015"/>
    </source>
</evidence>
<evidence type="ECO:0000256" key="4">
    <source>
        <dbReference type="SAM" id="MobiDB-lite"/>
    </source>
</evidence>
<evidence type="ECO:0000259" key="5">
    <source>
        <dbReference type="PROSITE" id="PS50932"/>
    </source>
</evidence>
<dbReference type="InterPro" id="IPR046335">
    <property type="entry name" value="LacI/GalR-like_sensor"/>
</dbReference>
<organism evidence="6 7">
    <name type="scientific">Roseateles saccharophilus</name>
    <name type="common">Pseudomonas saccharophila</name>
    <dbReference type="NCBI Taxonomy" id="304"/>
    <lineage>
        <taxon>Bacteria</taxon>
        <taxon>Pseudomonadati</taxon>
        <taxon>Pseudomonadota</taxon>
        <taxon>Betaproteobacteria</taxon>
        <taxon>Burkholderiales</taxon>
        <taxon>Sphaerotilaceae</taxon>
        <taxon>Roseateles</taxon>
    </lineage>
</organism>
<dbReference type="InterPro" id="IPR028082">
    <property type="entry name" value="Peripla_BP_I"/>
</dbReference>
<keyword evidence="7" id="KW-1185">Reference proteome</keyword>
<evidence type="ECO:0000256" key="3">
    <source>
        <dbReference type="ARBA" id="ARBA00023163"/>
    </source>
</evidence>
<reference evidence="6 7" key="1">
    <citation type="submission" date="2023-07" db="EMBL/GenBank/DDBJ databases">
        <title>Sorghum-associated microbial communities from plants grown in Nebraska, USA.</title>
        <authorList>
            <person name="Schachtman D."/>
        </authorList>
    </citation>
    <scope>NUCLEOTIDE SEQUENCE [LARGE SCALE GENOMIC DNA]</scope>
    <source>
        <strain evidence="6 7">BE314</strain>
    </source>
</reference>
<evidence type="ECO:0000313" key="6">
    <source>
        <dbReference type="EMBL" id="MDR7267810.1"/>
    </source>
</evidence>
<evidence type="ECO:0000313" key="7">
    <source>
        <dbReference type="Proteomes" id="UP001180453"/>
    </source>
</evidence>
<keyword evidence="3" id="KW-0804">Transcription</keyword>
<dbReference type="CDD" id="cd01392">
    <property type="entry name" value="HTH_LacI"/>
    <property type="match status" value="1"/>
</dbReference>
<dbReference type="Gene3D" id="3.40.50.2300">
    <property type="match status" value="2"/>
</dbReference>
<dbReference type="InterPro" id="IPR000843">
    <property type="entry name" value="HTH_LacI"/>
</dbReference>
<feature type="domain" description="HTH lacI-type" evidence="5">
    <location>
        <begin position="61"/>
        <end position="118"/>
    </location>
</feature>
<protein>
    <submittedName>
        <fullName evidence="6">LacI family transcriptional regulator</fullName>
    </submittedName>
</protein>